<dbReference type="NCBIfam" id="TIGR01733">
    <property type="entry name" value="AA-adenyl-dom"/>
    <property type="match status" value="1"/>
</dbReference>
<dbReference type="SUPFAM" id="SSF47336">
    <property type="entry name" value="ACP-like"/>
    <property type="match status" value="1"/>
</dbReference>
<dbReference type="InterPro" id="IPR020802">
    <property type="entry name" value="TesA-like"/>
</dbReference>
<proteinExistence type="predicted"/>
<evidence type="ECO:0000256" key="1">
    <source>
        <dbReference type="ARBA" id="ARBA00001957"/>
    </source>
</evidence>
<dbReference type="InterPro" id="IPR025110">
    <property type="entry name" value="AMP-bd_C"/>
</dbReference>
<keyword evidence="2" id="KW-0596">Phosphopantetheine</keyword>
<evidence type="ECO:0000256" key="3">
    <source>
        <dbReference type="ARBA" id="ARBA00022553"/>
    </source>
</evidence>
<dbReference type="PROSITE" id="PS50075">
    <property type="entry name" value="CARRIER"/>
    <property type="match status" value="1"/>
</dbReference>
<dbReference type="PANTHER" id="PTHR45527">
    <property type="entry name" value="NONRIBOSOMAL PEPTIDE SYNTHETASE"/>
    <property type="match status" value="1"/>
</dbReference>
<dbReference type="Pfam" id="PF00975">
    <property type="entry name" value="Thioesterase"/>
    <property type="match status" value="1"/>
</dbReference>
<dbReference type="InterPro" id="IPR020845">
    <property type="entry name" value="AMP-binding_CS"/>
</dbReference>
<dbReference type="InterPro" id="IPR010071">
    <property type="entry name" value="AA_adenyl_dom"/>
</dbReference>
<reference evidence="5 6" key="1">
    <citation type="submission" date="2021-01" db="EMBL/GenBank/DDBJ databases">
        <title>Draft genome sequence of Micromonospora sp. strain STR1s_6.</title>
        <authorList>
            <person name="Karlyshev A."/>
            <person name="Jawad R."/>
        </authorList>
    </citation>
    <scope>NUCLEOTIDE SEQUENCE [LARGE SCALE GENOMIC DNA]</scope>
    <source>
        <strain evidence="5 6">STR1S-6</strain>
    </source>
</reference>
<evidence type="ECO:0000256" key="2">
    <source>
        <dbReference type="ARBA" id="ARBA00022450"/>
    </source>
</evidence>
<dbReference type="InterPro" id="IPR029058">
    <property type="entry name" value="AB_hydrolase_fold"/>
</dbReference>
<dbReference type="InterPro" id="IPR001031">
    <property type="entry name" value="Thioesterase"/>
</dbReference>
<dbReference type="InterPro" id="IPR006162">
    <property type="entry name" value="Ppantetheine_attach_site"/>
</dbReference>
<dbReference type="RefSeq" id="WP_203146852.1">
    <property type="nucleotide sequence ID" value="NZ_JAEVHL010000006.1"/>
</dbReference>
<sequence>MLDQLTAAEEQVPEVLERLALRGFDLAVEPPLRAHLLTVTEHESILLLVLHHIAADGASMGPLGRDLATAYAARTDGRTPSWPPLPVQYADYALWQRDVLGDEEDLDSPISQQLGYWTRALAGLPEELRLPVDRPRPPVAGNRGGQVRVSIPSPLAARLTAFARERGASLFMVLQSGVAALLTRLGAGTDVPLGTVVAGRTDEALDDLVGFFVNTLVLRADTSGDPDFRTLVDRVRAVDLAAYANQDVPFERLVEQLNPARSLARNPLFQVLVSLTADGAGELALPGLSMTPLTVRSGVTKFDLFFNFAGGEGAGGRGLDGVIDYDAALFDRATVELMAARLVLLLTAAMAEPDRPITQIELLAEAERRRLVEEYNDTTAAGPRDMSVPQAFAARVRRSGAAIALVDGARILSAAGLAARADRLARRLVAAGVGPESRVAVLQERSLTQIVSLLAVLRAGAVYVPLDSRYPAARIELILDDTDARLVLADSASMPLPFAADVPVLVADADADADDAGIELPGNPHPDQLAYIIYTSGSTGRPKGIGVTHRDILALTADRRWRDGHERVLVHSPLAFDASTYELWVPLLNGGELVLAPPGQLDASAVRQLVADHGITALWLTAALMHLLAEQDPSCFAGLRELWAGGDQLLPAVVRRVLESCPDLAVSNGYGPTETTTFATSYRMTVAESVTHTVPIGRPLDNMRVYVLDDRLAPTPAGVLGELYIAGAGVARGYLGRAGLTAQRFVADPFDPRAGRMYRTGDLVRWNADGQLEFAGRVDHQVKVRGLRIELGEIEAALTEHPDVTQATVLVREDEPGRKQLVAYLVPAAVDPADVRARIARTLPEYMVPSVVVPLANLPLTANGKVDRAALPAPAAGGSATSRGPRTPREEVLCQLFAEVLNVPRVGIDDNFFELGGDSIVSIQLTSRIRSTLGGTLTNRGLFAAPTVAELADLLDGGAGQGDGFGLLLPLRTGGSRPPLFCLPPVGGVSWVYGGLLRHLPAEVGLYGIQARGLSAPAELPRSIPEMAEEYLTVIRSVQPNGPYHLLGWSMGALLAHEVALQLQARGERVALLANLDQPPMTREMVAGQIPVADEEKVLGALLDFVGHDPATFGTGPLDHDEVMTVLRAEGSSLASFDEQHILRIGEVTNNNWDLVVDYRPGVFDGDLLLVVAAADPATAAEVTTERTAQLRPYVSGRIDAVDVRCEHRQLLQPGPVAEVAQILRQYLVE</sequence>
<gene>
    <name evidence="5" type="ORF">JM949_02590</name>
</gene>
<dbReference type="CDD" id="cd19540">
    <property type="entry name" value="LCL_NRPS-like"/>
    <property type="match status" value="1"/>
</dbReference>
<dbReference type="EMBL" id="JAEVHL010000006">
    <property type="protein sequence ID" value="MBM0274427.1"/>
    <property type="molecule type" value="Genomic_DNA"/>
</dbReference>
<dbReference type="Pfam" id="PF00550">
    <property type="entry name" value="PP-binding"/>
    <property type="match status" value="1"/>
</dbReference>
<dbReference type="InterPro" id="IPR023213">
    <property type="entry name" value="CAT-like_dom_sf"/>
</dbReference>
<name>A0ABS1YAM8_9ACTN</name>
<dbReference type="InterPro" id="IPR009081">
    <property type="entry name" value="PP-bd_ACP"/>
</dbReference>
<dbReference type="Pfam" id="PF00668">
    <property type="entry name" value="Condensation"/>
    <property type="match status" value="1"/>
</dbReference>
<protein>
    <submittedName>
        <fullName evidence="5">Amino acid adenylation domain-containing protein</fullName>
    </submittedName>
</protein>
<dbReference type="SUPFAM" id="SSF52777">
    <property type="entry name" value="CoA-dependent acyltransferases"/>
    <property type="match status" value="2"/>
</dbReference>
<dbReference type="PROSITE" id="PS00455">
    <property type="entry name" value="AMP_BINDING"/>
    <property type="match status" value="1"/>
</dbReference>
<organism evidence="5 6">
    <name type="scientific">Micromonospora tarensis</name>
    <dbReference type="NCBI Taxonomy" id="2806100"/>
    <lineage>
        <taxon>Bacteria</taxon>
        <taxon>Bacillati</taxon>
        <taxon>Actinomycetota</taxon>
        <taxon>Actinomycetes</taxon>
        <taxon>Micromonosporales</taxon>
        <taxon>Micromonosporaceae</taxon>
        <taxon>Micromonospora</taxon>
    </lineage>
</organism>
<keyword evidence="6" id="KW-1185">Reference proteome</keyword>
<feature type="domain" description="Carrier" evidence="4">
    <location>
        <begin position="884"/>
        <end position="959"/>
    </location>
</feature>
<dbReference type="SUPFAM" id="SSF53474">
    <property type="entry name" value="alpha/beta-Hydrolases"/>
    <property type="match status" value="1"/>
</dbReference>
<dbReference type="Gene3D" id="3.30.300.30">
    <property type="match status" value="1"/>
</dbReference>
<comment type="caution">
    <text evidence="5">The sequence shown here is derived from an EMBL/GenBank/DDBJ whole genome shotgun (WGS) entry which is preliminary data.</text>
</comment>
<dbReference type="Gene3D" id="3.40.50.1820">
    <property type="entry name" value="alpha/beta hydrolase"/>
    <property type="match status" value="1"/>
</dbReference>
<comment type="cofactor">
    <cofactor evidence="1">
        <name>pantetheine 4'-phosphate</name>
        <dbReference type="ChEBI" id="CHEBI:47942"/>
    </cofactor>
</comment>
<dbReference type="PROSITE" id="PS00012">
    <property type="entry name" value="PHOSPHOPANTETHEINE"/>
    <property type="match status" value="1"/>
</dbReference>
<evidence type="ECO:0000259" key="4">
    <source>
        <dbReference type="PROSITE" id="PS50075"/>
    </source>
</evidence>
<dbReference type="InterPro" id="IPR036736">
    <property type="entry name" value="ACP-like_sf"/>
</dbReference>
<dbReference type="SMART" id="SM01294">
    <property type="entry name" value="PKS_PP_betabranch"/>
    <property type="match status" value="1"/>
</dbReference>
<dbReference type="SMART" id="SM00823">
    <property type="entry name" value="PKS_PP"/>
    <property type="match status" value="1"/>
</dbReference>
<dbReference type="Pfam" id="PF00501">
    <property type="entry name" value="AMP-binding"/>
    <property type="match status" value="1"/>
</dbReference>
<dbReference type="Gene3D" id="3.40.50.980">
    <property type="match status" value="2"/>
</dbReference>
<dbReference type="SUPFAM" id="SSF56801">
    <property type="entry name" value="Acetyl-CoA synthetase-like"/>
    <property type="match status" value="1"/>
</dbReference>
<dbReference type="InterPro" id="IPR045851">
    <property type="entry name" value="AMP-bd_C_sf"/>
</dbReference>
<dbReference type="CDD" id="cd12117">
    <property type="entry name" value="A_NRPS_Srf_like"/>
    <property type="match status" value="1"/>
</dbReference>
<keyword evidence="3" id="KW-0597">Phosphoprotein</keyword>
<evidence type="ECO:0000313" key="6">
    <source>
        <dbReference type="Proteomes" id="UP000622245"/>
    </source>
</evidence>
<dbReference type="Gene3D" id="2.30.38.10">
    <property type="entry name" value="Luciferase, Domain 3"/>
    <property type="match status" value="1"/>
</dbReference>
<dbReference type="Gene3D" id="3.30.559.10">
    <property type="entry name" value="Chloramphenicol acetyltransferase-like domain"/>
    <property type="match status" value="1"/>
</dbReference>
<dbReference type="InterPro" id="IPR001242">
    <property type="entry name" value="Condensation_dom"/>
</dbReference>
<evidence type="ECO:0000313" key="5">
    <source>
        <dbReference type="EMBL" id="MBM0274427.1"/>
    </source>
</evidence>
<dbReference type="InterPro" id="IPR020806">
    <property type="entry name" value="PKS_PP-bd"/>
</dbReference>
<dbReference type="PANTHER" id="PTHR45527:SF1">
    <property type="entry name" value="FATTY ACID SYNTHASE"/>
    <property type="match status" value="1"/>
</dbReference>
<accession>A0ABS1YAM8</accession>
<dbReference type="Gene3D" id="3.30.559.30">
    <property type="entry name" value="Nonribosomal peptide synthetase, condensation domain"/>
    <property type="match status" value="1"/>
</dbReference>
<dbReference type="Pfam" id="PF13193">
    <property type="entry name" value="AMP-binding_C"/>
    <property type="match status" value="1"/>
</dbReference>
<dbReference type="Proteomes" id="UP000622245">
    <property type="component" value="Unassembled WGS sequence"/>
</dbReference>
<dbReference type="InterPro" id="IPR000873">
    <property type="entry name" value="AMP-dep_synth/lig_dom"/>
</dbReference>
<dbReference type="SMART" id="SM00824">
    <property type="entry name" value="PKS_TE"/>
    <property type="match status" value="1"/>
</dbReference>